<evidence type="ECO:0000256" key="1">
    <source>
        <dbReference type="SAM" id="MobiDB-lite"/>
    </source>
</evidence>
<keyword evidence="3" id="KW-0732">Signal</keyword>
<keyword evidence="2" id="KW-0472">Membrane</keyword>
<feature type="region of interest" description="Disordered" evidence="1">
    <location>
        <begin position="178"/>
        <end position="199"/>
    </location>
</feature>
<accession>A0ABP9UHM5</accession>
<gene>
    <name evidence="5" type="ORF">Hsar01_00370</name>
</gene>
<keyword evidence="2" id="KW-0812">Transmembrane</keyword>
<evidence type="ECO:0000313" key="5">
    <source>
        <dbReference type="EMBL" id="GAA5481163.1"/>
    </source>
</evidence>
<dbReference type="RefSeq" id="WP_353565320.1">
    <property type="nucleotide sequence ID" value="NZ_BAABRI010000002.1"/>
</dbReference>
<comment type="caution">
    <text evidence="5">The sequence shown here is derived from an EMBL/GenBank/DDBJ whole genome shotgun (WGS) entry which is preliminary data.</text>
</comment>
<dbReference type="Pfam" id="PF10881">
    <property type="entry name" value="DUF2726"/>
    <property type="match status" value="1"/>
</dbReference>
<dbReference type="EMBL" id="BAABRI010000002">
    <property type="protein sequence ID" value="GAA5481163.1"/>
    <property type="molecule type" value="Genomic_DNA"/>
</dbReference>
<keyword evidence="2" id="KW-1133">Transmembrane helix</keyword>
<keyword evidence="6" id="KW-1185">Reference proteome</keyword>
<feature type="chain" id="PRO_5045709099" description="DUF2726 domain-containing protein" evidence="3">
    <location>
        <begin position="20"/>
        <end position="385"/>
    </location>
</feature>
<sequence length="385" mass="41020">MRPHLLPLVLLLLGPAARADSSVFQELRKAAAAVAAPAPVSAEDTERVFRQADKHLTEFLRPYGQNFCCAPLAGDRGWLEVRGLGYRKIEFDPLSADDQANGIAARFRVTLAAAGYRSLGAANAWGDWQEGRPAALPGVLQVERRGGMWITHSDAGTSLEKVNKELVHLPSLIQPAVAETPASRPPPPVPIATTSPRRPAMPPSAGLLAGLIFLPLLAGLAAVLLRSRKSRKSEPAPAATPPPAEPAFAPSDYHVPGLLTPAELKFFHLLAPVVGPASTVCVKVRLADVFEPASGGRAAFNKVSQKHLDFVVMDHASGAVRCAIELDDASHERPGRQQRDQLVNELFLHHGIPLARVPVSAIHQNAGLRQWLAAAGVDVRPAACA</sequence>
<dbReference type="InterPro" id="IPR024402">
    <property type="entry name" value="DUF2726"/>
</dbReference>
<evidence type="ECO:0000256" key="2">
    <source>
        <dbReference type="SAM" id="Phobius"/>
    </source>
</evidence>
<evidence type="ECO:0000256" key="3">
    <source>
        <dbReference type="SAM" id="SignalP"/>
    </source>
</evidence>
<evidence type="ECO:0000259" key="4">
    <source>
        <dbReference type="Pfam" id="PF10881"/>
    </source>
</evidence>
<protein>
    <recommendedName>
        <fullName evidence="4">DUF2726 domain-containing protein</fullName>
    </recommendedName>
</protein>
<dbReference type="Proteomes" id="UP001476282">
    <property type="component" value="Unassembled WGS sequence"/>
</dbReference>
<name>A0ABP9UHM5_9BACT</name>
<organism evidence="5 6">
    <name type="scientific">Haloferula sargassicola</name>
    <dbReference type="NCBI Taxonomy" id="490096"/>
    <lineage>
        <taxon>Bacteria</taxon>
        <taxon>Pseudomonadati</taxon>
        <taxon>Verrucomicrobiota</taxon>
        <taxon>Verrucomicrobiia</taxon>
        <taxon>Verrucomicrobiales</taxon>
        <taxon>Verrucomicrobiaceae</taxon>
        <taxon>Haloferula</taxon>
    </lineage>
</organism>
<reference evidence="5 6" key="1">
    <citation type="submission" date="2024-02" db="EMBL/GenBank/DDBJ databases">
        <title>Haloferula sargassicola NBRC 104335.</title>
        <authorList>
            <person name="Ichikawa N."/>
            <person name="Katano-Makiyama Y."/>
            <person name="Hidaka K."/>
        </authorList>
    </citation>
    <scope>NUCLEOTIDE SEQUENCE [LARGE SCALE GENOMIC DNA]</scope>
    <source>
        <strain evidence="5 6">NBRC 104335</strain>
    </source>
</reference>
<feature type="transmembrane region" description="Helical" evidence="2">
    <location>
        <begin position="205"/>
        <end position="225"/>
    </location>
</feature>
<feature type="signal peptide" evidence="3">
    <location>
        <begin position="1"/>
        <end position="19"/>
    </location>
</feature>
<proteinExistence type="predicted"/>
<feature type="domain" description="DUF2726" evidence="4">
    <location>
        <begin position="258"/>
        <end position="372"/>
    </location>
</feature>
<evidence type="ECO:0000313" key="6">
    <source>
        <dbReference type="Proteomes" id="UP001476282"/>
    </source>
</evidence>